<protein>
    <submittedName>
        <fullName evidence="1">Uncharacterized protein</fullName>
    </submittedName>
</protein>
<gene>
    <name evidence="1" type="ORF">O3M35_000722</name>
</gene>
<evidence type="ECO:0000313" key="1">
    <source>
        <dbReference type="EMBL" id="KAK9512254.1"/>
    </source>
</evidence>
<evidence type="ECO:0000313" key="2">
    <source>
        <dbReference type="Proteomes" id="UP001461498"/>
    </source>
</evidence>
<organism evidence="1 2">
    <name type="scientific">Rhynocoris fuscipes</name>
    <dbReference type="NCBI Taxonomy" id="488301"/>
    <lineage>
        <taxon>Eukaryota</taxon>
        <taxon>Metazoa</taxon>
        <taxon>Ecdysozoa</taxon>
        <taxon>Arthropoda</taxon>
        <taxon>Hexapoda</taxon>
        <taxon>Insecta</taxon>
        <taxon>Pterygota</taxon>
        <taxon>Neoptera</taxon>
        <taxon>Paraneoptera</taxon>
        <taxon>Hemiptera</taxon>
        <taxon>Heteroptera</taxon>
        <taxon>Panheteroptera</taxon>
        <taxon>Cimicomorpha</taxon>
        <taxon>Reduviidae</taxon>
        <taxon>Harpactorinae</taxon>
        <taxon>Harpactorini</taxon>
        <taxon>Rhynocoris</taxon>
    </lineage>
</organism>
<sequence length="121" mass="14192">MGITTIDEILVSSVKNWRAAVDGERKASLLWNEKWGWIVDEYRLTSEDLVNLRSKRDYEATKKIVDSRTTFPFPVTTSQDYGWLSTKPEFKLDKFGPYPRCICWNLPVEPPEYQPEKETDE</sequence>
<keyword evidence="2" id="KW-1185">Reference proteome</keyword>
<reference evidence="1 2" key="1">
    <citation type="submission" date="2022-12" db="EMBL/GenBank/DDBJ databases">
        <title>Chromosome-level genome assembly of true bugs.</title>
        <authorList>
            <person name="Ma L."/>
            <person name="Li H."/>
        </authorList>
    </citation>
    <scope>NUCLEOTIDE SEQUENCE [LARGE SCALE GENOMIC DNA]</scope>
    <source>
        <strain evidence="1">Lab_2022b</strain>
    </source>
</reference>
<proteinExistence type="predicted"/>
<dbReference type="AlphaFoldDB" id="A0AAW1DMR1"/>
<dbReference type="Pfam" id="PF14945">
    <property type="entry name" value="LLC1"/>
    <property type="match status" value="1"/>
</dbReference>
<comment type="caution">
    <text evidence="1">The sequence shown here is derived from an EMBL/GenBank/DDBJ whole genome shotgun (WGS) entry which is preliminary data.</text>
</comment>
<dbReference type="EMBL" id="JAPXFL010000001">
    <property type="protein sequence ID" value="KAK9512254.1"/>
    <property type="molecule type" value="Genomic_DNA"/>
</dbReference>
<name>A0AAW1DMR1_9HEMI</name>
<accession>A0AAW1DMR1</accession>
<dbReference type="InterPro" id="IPR020339">
    <property type="entry name" value="C20orf85-like"/>
</dbReference>
<dbReference type="Proteomes" id="UP001461498">
    <property type="component" value="Unassembled WGS sequence"/>
</dbReference>